<dbReference type="STRING" id="38654.A0A1U7S3G9"/>
<keyword evidence="6" id="KW-0597">Phosphoprotein</keyword>
<comment type="subcellular location">
    <subcellularLocation>
        <location evidence="3">Chromosome</location>
        <location evidence="3">Centromere</location>
    </subcellularLocation>
    <subcellularLocation>
        <location evidence="2">Nucleus</location>
    </subcellularLocation>
</comment>
<feature type="compositionally biased region" description="Basic and acidic residues" evidence="17">
    <location>
        <begin position="970"/>
        <end position="979"/>
    </location>
</feature>
<feature type="region of interest" description="Disordered" evidence="17">
    <location>
        <begin position="729"/>
        <end position="832"/>
    </location>
</feature>
<evidence type="ECO:0000256" key="9">
    <source>
        <dbReference type="ARBA" id="ARBA00022843"/>
    </source>
</evidence>
<evidence type="ECO:0000256" key="16">
    <source>
        <dbReference type="ARBA" id="ARBA00079617"/>
    </source>
</evidence>
<dbReference type="Pfam" id="PF09133">
    <property type="entry name" value="SANTA"/>
    <property type="match status" value="1"/>
</dbReference>
<evidence type="ECO:0000256" key="5">
    <source>
        <dbReference type="ARBA" id="ARBA00022499"/>
    </source>
</evidence>
<gene>
    <name evidence="20" type="primary">MIS18BP1</name>
</gene>
<feature type="non-terminal residue" evidence="20">
    <location>
        <position position="1"/>
    </location>
</feature>
<feature type="compositionally biased region" description="Acidic residues" evidence="17">
    <location>
        <begin position="499"/>
        <end position="515"/>
    </location>
</feature>
<keyword evidence="8" id="KW-0498">Mitosis</keyword>
<keyword evidence="5" id="KW-1017">Isopeptide bond</keyword>
<evidence type="ECO:0000256" key="8">
    <source>
        <dbReference type="ARBA" id="ARBA00022776"/>
    </source>
</evidence>
<dbReference type="Gene3D" id="1.10.10.60">
    <property type="entry name" value="Homeodomain-like"/>
    <property type="match status" value="1"/>
</dbReference>
<evidence type="ECO:0000256" key="12">
    <source>
        <dbReference type="ARBA" id="ARBA00023306"/>
    </source>
</evidence>
<dbReference type="CTD" id="55320"/>
<dbReference type="PANTHER" id="PTHR16124">
    <property type="entry name" value="MIS18-BINDING PROTEIN 1"/>
    <property type="match status" value="1"/>
</dbReference>
<dbReference type="InterPro" id="IPR001005">
    <property type="entry name" value="SANT/Myb"/>
</dbReference>
<feature type="compositionally biased region" description="Basic and acidic residues" evidence="17">
    <location>
        <begin position="692"/>
        <end position="709"/>
    </location>
</feature>
<feature type="compositionally biased region" description="Polar residues" evidence="17">
    <location>
        <begin position="527"/>
        <end position="551"/>
    </location>
</feature>
<dbReference type="GO" id="GO:0005634">
    <property type="term" value="C:nucleus"/>
    <property type="evidence" value="ECO:0007669"/>
    <property type="project" value="UniProtKB-SubCell"/>
</dbReference>
<evidence type="ECO:0000259" key="18">
    <source>
        <dbReference type="PROSITE" id="PS50090"/>
    </source>
</evidence>
<evidence type="ECO:0000256" key="17">
    <source>
        <dbReference type="SAM" id="MobiDB-lite"/>
    </source>
</evidence>
<comment type="function">
    <text evidence="1">Required for recruitment of CENPA to centromeres and normal chromosome segregation during mitosis.</text>
</comment>
<dbReference type="InterPro" id="IPR039110">
    <property type="entry name" value="KNL2-like"/>
</dbReference>
<dbReference type="GO" id="GO:0000775">
    <property type="term" value="C:chromosome, centromeric region"/>
    <property type="evidence" value="ECO:0007669"/>
    <property type="project" value="UniProtKB-SubCell"/>
</dbReference>
<keyword evidence="13" id="KW-0137">Centromere</keyword>
<evidence type="ECO:0000256" key="2">
    <source>
        <dbReference type="ARBA" id="ARBA00004123"/>
    </source>
</evidence>
<feature type="compositionally biased region" description="Polar residues" evidence="17">
    <location>
        <begin position="786"/>
        <end position="797"/>
    </location>
</feature>
<evidence type="ECO:0000256" key="15">
    <source>
        <dbReference type="ARBA" id="ARBA00069467"/>
    </source>
</evidence>
<dbReference type="SMART" id="SM00717">
    <property type="entry name" value="SANT"/>
    <property type="match status" value="1"/>
</dbReference>
<keyword evidence="10" id="KW-0238">DNA-binding</keyword>
<sequence>GAGLPLQAVFMSNIPSGTLTPLKDLVKFQAAAGKDAAVPSTSSDAKRRQAEAADKAKRVLQSTLLTNGAGVESLDLSEIKAGSDASAMQAALCQRQQMLLLEREGLLPGKTYATASHESPATAFQRMKDKASRENQQPTLFISPSLPLNTNSDMILTPTGNQIDPGKQVLHCTKVVRHRSVDSLASDPLAVESPQKFFLRLKQKVLQRLQEDPTSSNQVNRNIPPSTVVNKPSVQSVFVKPPSHFNGACMINNDNNQDDDFLVESIDADDELSQTIVMNTTKIISTPAKTGNQLKENSGGKKTFVQERRILELKNQETGQGVEKTLETGCQKPTQCFCNIMFSSPTVHIPRKQKPKGGDGIITSNEVEADPNDGNTKKESQICLSNWKLRAINNNTAICVEGNRKDRNDLCWHSNTIVERIGWNQVKTSSGNIYLLKGKLNYNSMRTEGIPYQFAKKFSLGFPPKWKVYVEELLEELRRKEQEAKGTSEDGNKVSDSVEMGDLEVTEDEPDDVEESTPKNATYEVASKSNENTTTPGSSSVQGDSHGSFSRSGRRLKAPLHYWCGEREVIDRTLNVTIEGGGTNYLLDYSEVSRERAISRSLKKNRKDARKTNEGKTKSQKTGKDSERKADSQKGAVSSDKKGSSHLISNLDGIDSAVDLQKIKAKTVVMLTPLHGKKLDNLRYNFRTSGKPTERKEMTFEKNTRDHRTNPSQVLQTCRYSLRLTKQRLQEERDESSEESSVSIKRKVKPVLEREAHNYKSSSDLRSSENQTKKASSEQRVVKGSAASSSHNGQQMFDLSDESGSRSKSRRRHVPPVKFGSSPLHVRRSKRALGKGKEIPVYLSESETEESNEEFYIKEKKRKASTKKTDNKISSGAKSSPVKLKEFSKGKVPNSLGPFPGITEDWTEKELQKLRSAVGSFPKHRKGFWVDVAMTVGTRSAEECQQKYMEEHQTKSSKPRVATTTTASGKKAEKDEQKKQPVMITAKAGTLKRKQQMRDFLDQLPKDNHDDIFTTSPFQNRRLELPAFWESQDDDVFELMDNNPVSPASSIFPWVKTPQCEHISPSMLGSINRKDYDKYVFRMQKNKKGNTATWGNIKKKSAGTVCATPNSRRTIAVDQGAEHAGLFIAGASKPSDEEEWEDSYFST</sequence>
<keyword evidence="11" id="KW-0539">Nucleus</keyword>
<keyword evidence="19" id="KW-1185">Reference proteome</keyword>
<feature type="region of interest" description="Disordered" evidence="17">
    <location>
        <begin position="950"/>
        <end position="979"/>
    </location>
</feature>
<evidence type="ECO:0000256" key="4">
    <source>
        <dbReference type="ARBA" id="ARBA00022454"/>
    </source>
</evidence>
<comment type="subunit">
    <text evidence="14">Interacts with SP1. Interacts with MIS18A. Identified in a complex containing MIS18A, OIP5/MIS18B, MIS18BP1, RBBP7 and RBBP4. Interacts with KAT7/HBO1. Interacts (via N-terminus) with FLNA (via N-terminus).</text>
</comment>
<dbReference type="PANTHER" id="PTHR16124:SF3">
    <property type="entry name" value="MIS18-BINDING PROTEIN 1"/>
    <property type="match status" value="1"/>
</dbReference>
<name>A0A1U7S3G9_ALLSI</name>
<keyword evidence="4" id="KW-0158">Chromosome</keyword>
<feature type="compositionally biased region" description="Basic and acidic residues" evidence="17">
    <location>
        <begin position="771"/>
        <end position="781"/>
    </location>
</feature>
<dbReference type="InParanoid" id="A0A1U7S3G9"/>
<feature type="region of interest" description="Disordered" evidence="17">
    <location>
        <begin position="481"/>
        <end position="552"/>
    </location>
</feature>
<keyword evidence="12" id="KW-0131">Cell cycle</keyword>
<feature type="compositionally biased region" description="Basic and acidic residues" evidence="17">
    <location>
        <begin position="481"/>
        <end position="493"/>
    </location>
</feature>
<keyword evidence="7" id="KW-0132">Cell division</keyword>
<evidence type="ECO:0000256" key="7">
    <source>
        <dbReference type="ARBA" id="ARBA00022618"/>
    </source>
</evidence>
<evidence type="ECO:0000256" key="1">
    <source>
        <dbReference type="ARBA" id="ARBA00003694"/>
    </source>
</evidence>
<feature type="domain" description="Myb-like" evidence="18">
    <location>
        <begin position="906"/>
        <end position="952"/>
    </location>
</feature>
<feature type="region of interest" description="Disordered" evidence="17">
    <location>
        <begin position="687"/>
        <end position="714"/>
    </location>
</feature>
<dbReference type="AlphaFoldDB" id="A0A1U7S3G9"/>
<dbReference type="FunFam" id="1.10.10.60:FF:000273">
    <property type="entry name" value="MIS18 binding protein 1"/>
    <property type="match status" value="1"/>
</dbReference>
<evidence type="ECO:0000256" key="6">
    <source>
        <dbReference type="ARBA" id="ARBA00022553"/>
    </source>
</evidence>
<evidence type="ECO:0000313" key="20">
    <source>
        <dbReference type="RefSeq" id="XP_006024927.3"/>
    </source>
</evidence>
<keyword evidence="9" id="KW-0832">Ubl conjugation</keyword>
<dbReference type="GO" id="GO:0003677">
    <property type="term" value="F:DNA binding"/>
    <property type="evidence" value="ECO:0007669"/>
    <property type="project" value="UniProtKB-KW"/>
</dbReference>
<dbReference type="CDD" id="cd00167">
    <property type="entry name" value="SANT"/>
    <property type="match status" value="1"/>
</dbReference>
<dbReference type="InterPro" id="IPR009057">
    <property type="entry name" value="Homeodomain-like_sf"/>
</dbReference>
<dbReference type="RefSeq" id="XP_006024927.3">
    <property type="nucleotide sequence ID" value="XM_006024865.3"/>
</dbReference>
<protein>
    <recommendedName>
        <fullName evidence="15">Mis18-binding protein 1</fullName>
    </recommendedName>
    <alternativeName>
        <fullName evidence="16">Kinetochore-associated protein KNL-2 homolog</fullName>
    </alternativeName>
</protein>
<feature type="region of interest" description="Disordered" evidence="17">
    <location>
        <begin position="598"/>
        <end position="648"/>
    </location>
</feature>
<evidence type="ECO:0000256" key="11">
    <source>
        <dbReference type="ARBA" id="ARBA00023242"/>
    </source>
</evidence>
<proteinExistence type="predicted"/>
<feature type="compositionally biased region" description="Polar residues" evidence="17">
    <location>
        <begin position="759"/>
        <end position="770"/>
    </location>
</feature>
<accession>A0A1U7S3G9</accession>
<evidence type="ECO:0000256" key="10">
    <source>
        <dbReference type="ARBA" id="ARBA00023125"/>
    </source>
</evidence>
<reference evidence="20" key="1">
    <citation type="submission" date="2025-08" db="UniProtKB">
        <authorList>
            <consortium name="RefSeq"/>
        </authorList>
    </citation>
    <scope>IDENTIFICATION</scope>
</reference>
<dbReference type="GO" id="GO:0051301">
    <property type="term" value="P:cell division"/>
    <property type="evidence" value="ECO:0007669"/>
    <property type="project" value="UniProtKB-KW"/>
</dbReference>
<dbReference type="GeneID" id="102383866"/>
<dbReference type="Proteomes" id="UP000189705">
    <property type="component" value="Unplaced"/>
</dbReference>
<dbReference type="eggNOG" id="ENOG502QRUS">
    <property type="taxonomic scope" value="Eukaryota"/>
</dbReference>
<feature type="compositionally biased region" description="Basic and acidic residues" evidence="17">
    <location>
        <begin position="610"/>
        <end position="632"/>
    </location>
</feature>
<evidence type="ECO:0000256" key="14">
    <source>
        <dbReference type="ARBA" id="ARBA00063953"/>
    </source>
</evidence>
<evidence type="ECO:0000313" key="19">
    <source>
        <dbReference type="Proteomes" id="UP000189705"/>
    </source>
</evidence>
<dbReference type="SUPFAM" id="SSF46689">
    <property type="entry name" value="Homeodomain-like"/>
    <property type="match status" value="1"/>
</dbReference>
<dbReference type="InterPro" id="IPR015216">
    <property type="entry name" value="SANTA"/>
</dbReference>
<dbReference type="KEGG" id="asn:102383866"/>
<evidence type="ECO:0000256" key="13">
    <source>
        <dbReference type="ARBA" id="ARBA00023328"/>
    </source>
</evidence>
<dbReference type="PROSITE" id="PS50090">
    <property type="entry name" value="MYB_LIKE"/>
    <property type="match status" value="1"/>
</dbReference>
<organism evidence="19 20">
    <name type="scientific">Alligator sinensis</name>
    <name type="common">Chinese alligator</name>
    <dbReference type="NCBI Taxonomy" id="38654"/>
    <lineage>
        <taxon>Eukaryota</taxon>
        <taxon>Metazoa</taxon>
        <taxon>Chordata</taxon>
        <taxon>Craniata</taxon>
        <taxon>Vertebrata</taxon>
        <taxon>Euteleostomi</taxon>
        <taxon>Archelosauria</taxon>
        <taxon>Archosauria</taxon>
        <taxon>Crocodylia</taxon>
        <taxon>Alligatoridae</taxon>
        <taxon>Alligatorinae</taxon>
        <taxon>Alligator</taxon>
    </lineage>
</organism>
<evidence type="ECO:0000256" key="3">
    <source>
        <dbReference type="ARBA" id="ARBA00004584"/>
    </source>
</evidence>